<feature type="transmembrane region" description="Helical" evidence="8">
    <location>
        <begin position="347"/>
        <end position="368"/>
    </location>
</feature>
<evidence type="ECO:0000256" key="2">
    <source>
        <dbReference type="ARBA" id="ARBA00022448"/>
    </source>
</evidence>
<feature type="transmembrane region" description="Helical" evidence="8">
    <location>
        <begin position="289"/>
        <end position="315"/>
    </location>
</feature>
<feature type="region of interest" description="Disordered" evidence="7">
    <location>
        <begin position="487"/>
        <end position="537"/>
    </location>
</feature>
<feature type="transmembrane region" description="Helical" evidence="8">
    <location>
        <begin position="449"/>
        <end position="470"/>
    </location>
</feature>
<feature type="transmembrane region" description="Helical" evidence="8">
    <location>
        <begin position="18"/>
        <end position="36"/>
    </location>
</feature>
<keyword evidence="3" id="KW-1003">Cell membrane</keyword>
<keyword evidence="2" id="KW-0813">Transport</keyword>
<dbReference type="PIRSF" id="PIRSF006060">
    <property type="entry name" value="AA_transporter"/>
    <property type="match status" value="1"/>
</dbReference>
<sequence length="537" mass="58184">MESGTTRKPIAASAAPKLGVLTLAIMNVTAVVSLRGMPAEAEYGLTSIFYYTFAAVFFLIPVSLVAAELATGWPEKGGVFRWVGEAFGPRWGFLAIFLVWIESTIWFPTVLTYGAVALAFVGPNQTWDQSLSGNKFYTILIVLGLYWAATFVSLRGLKTSSKISKWAGLIGTIIPASLLIVFGLTYLASGRPLQIQLGWDKVIPDFSQFGNLVLAASIFLFYAGMEMNAIHVVDAKNPSRTYPLAILIASVTTVVLFVLGTLAISFIIPKTQINLTQSLLVSYRDFFKVFGMAWLSPAIAVALFLGVLGSVTVWVSGPSAALGAVGRAGYLPPFFQRLNSHGAPSHILIVQGMVVTFLALMFVILPSVQAAYQILSQLTSTLYLLMYMLMFSAAIYLRYSEPHTKRAYRVPGGEVGMWVIGGAGLIGALVAFVLSFIPPSQIKVGSPMTYVLILIGGNILFVAIPLILYAQRKASWRTAAGARDMAPFNWEKPGASGHPGAAPTQGDEEAWPPMTPHDRRQPDGRTDDTRHHPRGDH</sequence>
<feature type="transmembrane region" description="Helical" evidence="8">
    <location>
        <begin position="244"/>
        <end position="269"/>
    </location>
</feature>
<accession>A0A7Y4IHZ0</accession>
<feature type="transmembrane region" description="Helical" evidence="8">
    <location>
        <begin position="136"/>
        <end position="154"/>
    </location>
</feature>
<dbReference type="GO" id="GO:0005886">
    <property type="term" value="C:plasma membrane"/>
    <property type="evidence" value="ECO:0007669"/>
    <property type="project" value="UniProtKB-SubCell"/>
</dbReference>
<evidence type="ECO:0000256" key="6">
    <source>
        <dbReference type="ARBA" id="ARBA00023136"/>
    </source>
</evidence>
<evidence type="ECO:0000256" key="7">
    <source>
        <dbReference type="SAM" id="MobiDB-lite"/>
    </source>
</evidence>
<dbReference type="PANTHER" id="PTHR42770:SF15">
    <property type="entry name" value="GLUTAMATE_GAMMA-AMINOBUTYRATE ANTIPORTER-RELATED"/>
    <property type="match status" value="1"/>
</dbReference>
<evidence type="ECO:0000256" key="1">
    <source>
        <dbReference type="ARBA" id="ARBA00004651"/>
    </source>
</evidence>
<dbReference type="RefSeq" id="WP_171441877.1">
    <property type="nucleotide sequence ID" value="NZ_JABFNS010000025.1"/>
</dbReference>
<evidence type="ECO:0000313" key="9">
    <source>
        <dbReference type="EMBL" id="NOJ79622.1"/>
    </source>
</evidence>
<feature type="compositionally biased region" description="Basic and acidic residues" evidence="7">
    <location>
        <begin position="516"/>
        <end position="537"/>
    </location>
</feature>
<keyword evidence="5 8" id="KW-1133">Transmembrane helix</keyword>
<evidence type="ECO:0000313" key="10">
    <source>
        <dbReference type="Proteomes" id="UP000533080"/>
    </source>
</evidence>
<evidence type="ECO:0000256" key="5">
    <source>
        <dbReference type="ARBA" id="ARBA00022989"/>
    </source>
</evidence>
<feature type="transmembrane region" description="Helical" evidence="8">
    <location>
        <begin position="48"/>
        <end position="70"/>
    </location>
</feature>
<comment type="subcellular location">
    <subcellularLocation>
        <location evidence="1">Cell membrane</location>
        <topology evidence="1">Multi-pass membrane protein</topology>
    </subcellularLocation>
</comment>
<keyword evidence="6 8" id="KW-0472">Membrane</keyword>
<dbReference type="EMBL" id="JABFNT010000042">
    <property type="protein sequence ID" value="NOJ79622.1"/>
    <property type="molecule type" value="Genomic_DNA"/>
</dbReference>
<evidence type="ECO:0000256" key="4">
    <source>
        <dbReference type="ARBA" id="ARBA00022692"/>
    </source>
</evidence>
<comment type="caution">
    <text evidence="9">The sequence shown here is derived from an EMBL/GenBank/DDBJ whole genome shotgun (WGS) entry which is preliminary data.</text>
</comment>
<reference evidence="9 10" key="1">
    <citation type="submission" date="2020-05" db="EMBL/GenBank/DDBJ databases">
        <authorList>
            <person name="Whitworth D."/>
        </authorList>
    </citation>
    <scope>NUCLEOTIDE SEQUENCE [LARGE SCALE GENOMIC DNA]</scope>
    <source>
        <strain evidence="9 10">AM005</strain>
    </source>
</reference>
<dbReference type="GO" id="GO:0022857">
    <property type="term" value="F:transmembrane transporter activity"/>
    <property type="evidence" value="ECO:0007669"/>
    <property type="project" value="InterPro"/>
</dbReference>
<keyword evidence="4 8" id="KW-0812">Transmembrane</keyword>
<dbReference type="Pfam" id="PF13520">
    <property type="entry name" value="AA_permease_2"/>
    <property type="match status" value="1"/>
</dbReference>
<evidence type="ECO:0000256" key="3">
    <source>
        <dbReference type="ARBA" id="ARBA00022475"/>
    </source>
</evidence>
<feature type="transmembrane region" description="Helical" evidence="8">
    <location>
        <begin position="418"/>
        <end position="437"/>
    </location>
</feature>
<dbReference type="Proteomes" id="UP000533080">
    <property type="component" value="Unassembled WGS sequence"/>
</dbReference>
<dbReference type="AlphaFoldDB" id="A0A7Y4IHZ0"/>
<organism evidence="9 10">
    <name type="scientific">Myxococcus xanthus</name>
    <dbReference type="NCBI Taxonomy" id="34"/>
    <lineage>
        <taxon>Bacteria</taxon>
        <taxon>Pseudomonadati</taxon>
        <taxon>Myxococcota</taxon>
        <taxon>Myxococcia</taxon>
        <taxon>Myxococcales</taxon>
        <taxon>Cystobacterineae</taxon>
        <taxon>Myxococcaceae</taxon>
        <taxon>Myxococcus</taxon>
    </lineage>
</organism>
<dbReference type="InterPro" id="IPR050367">
    <property type="entry name" value="APC_superfamily"/>
</dbReference>
<feature type="transmembrane region" description="Helical" evidence="8">
    <location>
        <begin position="374"/>
        <end position="397"/>
    </location>
</feature>
<dbReference type="Gene3D" id="1.20.1740.10">
    <property type="entry name" value="Amino acid/polyamine transporter I"/>
    <property type="match status" value="1"/>
</dbReference>
<feature type="transmembrane region" description="Helical" evidence="8">
    <location>
        <begin position="91"/>
        <end position="116"/>
    </location>
</feature>
<evidence type="ECO:0000256" key="8">
    <source>
        <dbReference type="SAM" id="Phobius"/>
    </source>
</evidence>
<feature type="transmembrane region" description="Helical" evidence="8">
    <location>
        <begin position="166"/>
        <end position="186"/>
    </location>
</feature>
<dbReference type="InterPro" id="IPR022520">
    <property type="entry name" value="Glu/GABA_antiporter_put"/>
</dbReference>
<name>A0A7Y4IHZ0_MYXXA</name>
<protein>
    <submittedName>
        <fullName evidence="9">Amino acid permease</fullName>
    </submittedName>
</protein>
<dbReference type="NCBIfam" id="TIGR03813">
    <property type="entry name" value="put_Glu_GABA_T"/>
    <property type="match status" value="1"/>
</dbReference>
<feature type="transmembrane region" description="Helical" evidence="8">
    <location>
        <begin position="206"/>
        <end position="223"/>
    </location>
</feature>
<gene>
    <name evidence="9" type="ORF">HNV28_14940</name>
</gene>
<dbReference type="InterPro" id="IPR002293">
    <property type="entry name" value="AA/rel_permease1"/>
</dbReference>
<proteinExistence type="predicted"/>
<dbReference type="PANTHER" id="PTHR42770">
    <property type="entry name" value="AMINO ACID TRANSPORTER-RELATED"/>
    <property type="match status" value="1"/>
</dbReference>